<accession>A0A4Z0R8M2</accession>
<evidence type="ECO:0000313" key="13">
    <source>
        <dbReference type="Proteomes" id="UP000298460"/>
    </source>
</evidence>
<dbReference type="GO" id="GO:0032993">
    <property type="term" value="C:protein-DNA complex"/>
    <property type="evidence" value="ECO:0007669"/>
    <property type="project" value="TreeGrafter"/>
</dbReference>
<keyword evidence="3" id="KW-0902">Two-component regulatory system</keyword>
<evidence type="ECO:0000256" key="1">
    <source>
        <dbReference type="ARBA" id="ARBA00018672"/>
    </source>
</evidence>
<dbReference type="GO" id="GO:0000976">
    <property type="term" value="F:transcription cis-regulatory region binding"/>
    <property type="evidence" value="ECO:0007669"/>
    <property type="project" value="TreeGrafter"/>
</dbReference>
<reference evidence="12 13" key="1">
    <citation type="submission" date="2019-03" db="EMBL/GenBank/DDBJ databases">
        <title>Draft Genome Sequence of Desulfosporosinus fructosivorans Strain 63.6F, Isolated from Marine Sediment in the Baltic Sea.</title>
        <authorList>
            <person name="Hausmann B."/>
            <person name="Vandieken V."/>
            <person name="Pjevac P."/>
            <person name="Schreck K."/>
            <person name="Herbold C.W."/>
            <person name="Loy A."/>
        </authorList>
    </citation>
    <scope>NUCLEOTIDE SEQUENCE [LARGE SCALE GENOMIC DNA]</scope>
    <source>
        <strain evidence="12 13">63.6F</strain>
    </source>
</reference>
<dbReference type="Proteomes" id="UP000298460">
    <property type="component" value="Unassembled WGS sequence"/>
</dbReference>
<dbReference type="CDD" id="cd00383">
    <property type="entry name" value="trans_reg_C"/>
    <property type="match status" value="1"/>
</dbReference>
<evidence type="ECO:0000256" key="7">
    <source>
        <dbReference type="ARBA" id="ARBA00024867"/>
    </source>
</evidence>
<dbReference type="GO" id="GO:0006355">
    <property type="term" value="P:regulation of DNA-templated transcription"/>
    <property type="evidence" value="ECO:0007669"/>
    <property type="project" value="InterPro"/>
</dbReference>
<dbReference type="FunFam" id="1.10.10.10:FF:000018">
    <property type="entry name" value="DNA-binding response regulator ResD"/>
    <property type="match status" value="1"/>
</dbReference>
<dbReference type="PANTHER" id="PTHR48111:SF2">
    <property type="entry name" value="RESPONSE REGULATOR SAER"/>
    <property type="match status" value="1"/>
</dbReference>
<keyword evidence="4" id="KW-0805">Transcription regulation</keyword>
<dbReference type="InterPro" id="IPR039420">
    <property type="entry name" value="WalR-like"/>
</dbReference>
<sequence>MNNSSILIVDDEEDIRKLLAIYLKSEGVHVLTAANGLEALAVLERSKVDLIILDIMMPRMDGIQACMKIRQENNMPIIMLSAKNEDIDKILGLNVGADDYIAKPFNPLEVVARVKSQLRRFKDLNDFRPTSENEIKINGLTINTATHEVKVDGMEVKLTPLEFSILEILTRNRGIVLSSEKIYTEAWNEPFRNSDNTVAVHIRNIREKIEVNPKEPKYIKVIWGVGYKVEKYNNSVNT</sequence>
<keyword evidence="5 9" id="KW-0238">DNA-binding</keyword>
<dbReference type="SUPFAM" id="SSF52172">
    <property type="entry name" value="CheY-like"/>
    <property type="match status" value="1"/>
</dbReference>
<evidence type="ECO:0000256" key="8">
    <source>
        <dbReference type="PROSITE-ProRule" id="PRU00169"/>
    </source>
</evidence>
<dbReference type="EMBL" id="SPQQ01000002">
    <property type="protein sequence ID" value="TGE39170.1"/>
    <property type="molecule type" value="Genomic_DNA"/>
</dbReference>
<dbReference type="OrthoDB" id="9790454at2"/>
<evidence type="ECO:0000313" key="12">
    <source>
        <dbReference type="EMBL" id="TGE39170.1"/>
    </source>
</evidence>
<feature type="modified residue" description="4-aspartylphosphate" evidence="8">
    <location>
        <position position="54"/>
    </location>
</feature>
<evidence type="ECO:0000256" key="5">
    <source>
        <dbReference type="ARBA" id="ARBA00023125"/>
    </source>
</evidence>
<dbReference type="SMART" id="SM00448">
    <property type="entry name" value="REC"/>
    <property type="match status" value="1"/>
</dbReference>
<organism evidence="12 13">
    <name type="scientific">Desulfosporosinus fructosivorans</name>
    <dbReference type="NCBI Taxonomy" id="2018669"/>
    <lineage>
        <taxon>Bacteria</taxon>
        <taxon>Bacillati</taxon>
        <taxon>Bacillota</taxon>
        <taxon>Clostridia</taxon>
        <taxon>Eubacteriales</taxon>
        <taxon>Desulfitobacteriaceae</taxon>
        <taxon>Desulfosporosinus</taxon>
    </lineage>
</organism>
<feature type="domain" description="Response regulatory" evidence="10">
    <location>
        <begin position="5"/>
        <end position="118"/>
    </location>
</feature>
<dbReference type="InterPro" id="IPR011006">
    <property type="entry name" value="CheY-like_superfamily"/>
</dbReference>
<feature type="domain" description="OmpR/PhoB-type" evidence="11">
    <location>
        <begin position="132"/>
        <end position="231"/>
    </location>
</feature>
<feature type="DNA-binding region" description="OmpR/PhoB-type" evidence="9">
    <location>
        <begin position="132"/>
        <end position="231"/>
    </location>
</feature>
<dbReference type="CDD" id="cd17574">
    <property type="entry name" value="REC_OmpR"/>
    <property type="match status" value="1"/>
</dbReference>
<dbReference type="SMART" id="SM00862">
    <property type="entry name" value="Trans_reg_C"/>
    <property type="match status" value="1"/>
</dbReference>
<name>A0A4Z0R8M2_9FIRM</name>
<dbReference type="InterPro" id="IPR001789">
    <property type="entry name" value="Sig_transdc_resp-reg_receiver"/>
</dbReference>
<evidence type="ECO:0000259" key="10">
    <source>
        <dbReference type="PROSITE" id="PS50110"/>
    </source>
</evidence>
<evidence type="ECO:0000256" key="2">
    <source>
        <dbReference type="ARBA" id="ARBA00022553"/>
    </source>
</evidence>
<dbReference type="FunFam" id="3.40.50.2300:FF:000001">
    <property type="entry name" value="DNA-binding response regulator PhoB"/>
    <property type="match status" value="1"/>
</dbReference>
<dbReference type="RefSeq" id="WP_135545664.1">
    <property type="nucleotide sequence ID" value="NZ_SPQQ01000002.1"/>
</dbReference>
<dbReference type="Gene3D" id="6.10.250.690">
    <property type="match status" value="1"/>
</dbReference>
<proteinExistence type="predicted"/>
<dbReference type="GO" id="GO:0005829">
    <property type="term" value="C:cytosol"/>
    <property type="evidence" value="ECO:0007669"/>
    <property type="project" value="TreeGrafter"/>
</dbReference>
<dbReference type="PANTHER" id="PTHR48111">
    <property type="entry name" value="REGULATOR OF RPOS"/>
    <property type="match status" value="1"/>
</dbReference>
<dbReference type="PROSITE" id="PS50110">
    <property type="entry name" value="RESPONSE_REGULATORY"/>
    <property type="match status" value="1"/>
</dbReference>
<dbReference type="GO" id="GO:0000156">
    <property type="term" value="F:phosphorelay response regulator activity"/>
    <property type="evidence" value="ECO:0007669"/>
    <property type="project" value="TreeGrafter"/>
</dbReference>
<dbReference type="InterPro" id="IPR036388">
    <property type="entry name" value="WH-like_DNA-bd_sf"/>
</dbReference>
<gene>
    <name evidence="12" type="ORF">E4K67_06845</name>
</gene>
<dbReference type="Pfam" id="PF00072">
    <property type="entry name" value="Response_reg"/>
    <property type="match status" value="1"/>
</dbReference>
<evidence type="ECO:0000259" key="11">
    <source>
        <dbReference type="PROSITE" id="PS51755"/>
    </source>
</evidence>
<dbReference type="InterPro" id="IPR001867">
    <property type="entry name" value="OmpR/PhoB-type_DNA-bd"/>
</dbReference>
<protein>
    <recommendedName>
        <fullName evidence="1">Stage 0 sporulation protein A homolog</fullName>
    </recommendedName>
</protein>
<keyword evidence="6" id="KW-0804">Transcription</keyword>
<comment type="caution">
    <text evidence="12">The sequence shown here is derived from an EMBL/GenBank/DDBJ whole genome shotgun (WGS) entry which is preliminary data.</text>
</comment>
<evidence type="ECO:0000256" key="3">
    <source>
        <dbReference type="ARBA" id="ARBA00023012"/>
    </source>
</evidence>
<dbReference type="Gene3D" id="1.10.10.10">
    <property type="entry name" value="Winged helix-like DNA-binding domain superfamily/Winged helix DNA-binding domain"/>
    <property type="match status" value="1"/>
</dbReference>
<keyword evidence="2 8" id="KW-0597">Phosphoprotein</keyword>
<evidence type="ECO:0000256" key="9">
    <source>
        <dbReference type="PROSITE-ProRule" id="PRU01091"/>
    </source>
</evidence>
<evidence type="ECO:0000256" key="6">
    <source>
        <dbReference type="ARBA" id="ARBA00023163"/>
    </source>
</evidence>
<dbReference type="PROSITE" id="PS51755">
    <property type="entry name" value="OMPR_PHOB"/>
    <property type="match status" value="1"/>
</dbReference>
<keyword evidence="13" id="KW-1185">Reference proteome</keyword>
<comment type="function">
    <text evidence="7">May play the central regulatory role in sporulation. It may be an element of the effector pathway responsible for the activation of sporulation genes in response to nutritional stress. Spo0A may act in concert with spo0H (a sigma factor) to control the expression of some genes that are critical to the sporulation process.</text>
</comment>
<dbReference type="AlphaFoldDB" id="A0A4Z0R8M2"/>
<dbReference type="Gene3D" id="3.40.50.2300">
    <property type="match status" value="1"/>
</dbReference>
<dbReference type="Pfam" id="PF00486">
    <property type="entry name" value="Trans_reg_C"/>
    <property type="match status" value="1"/>
</dbReference>
<evidence type="ECO:0000256" key="4">
    <source>
        <dbReference type="ARBA" id="ARBA00023015"/>
    </source>
</evidence>